<accession>A0A926EJC9</accession>
<dbReference type="SUPFAM" id="SSF56059">
    <property type="entry name" value="Glutathione synthetase ATP-binding domain-like"/>
    <property type="match status" value="1"/>
</dbReference>
<dbReference type="InterPro" id="IPR003135">
    <property type="entry name" value="ATP-grasp_carboxylate-amine"/>
</dbReference>
<dbReference type="GO" id="GO:0046872">
    <property type="term" value="F:metal ion binding"/>
    <property type="evidence" value="ECO:0007669"/>
    <property type="project" value="InterPro"/>
</dbReference>
<dbReference type="PANTHER" id="PTHR11609">
    <property type="entry name" value="PURINE BIOSYNTHESIS PROTEIN 6/7, PUR6/7"/>
    <property type="match status" value="1"/>
</dbReference>
<dbReference type="EMBL" id="JACRSY010000012">
    <property type="protein sequence ID" value="MBC8579615.1"/>
    <property type="molecule type" value="Genomic_DNA"/>
</dbReference>
<dbReference type="PROSITE" id="PS50975">
    <property type="entry name" value="ATP_GRASP"/>
    <property type="match status" value="1"/>
</dbReference>
<dbReference type="RefSeq" id="WP_249332620.1">
    <property type="nucleotide sequence ID" value="NZ_JACRSY010000012.1"/>
</dbReference>
<dbReference type="Pfam" id="PF02222">
    <property type="entry name" value="ATP-grasp"/>
    <property type="match status" value="1"/>
</dbReference>
<sequence>MKQIETLGLVGGNLLANMICIEAKKRCIKTVLLEPELNNIAGEACDTHITAPITEDTIKRLALKTDAIILCTGNPPVLSSKFMKEHVIYPSDDGLQLIGNRVHQLTAAELCEVPTPKYYHQNNKLTFFKQMEQIELPFRLYQIYENRYDVLDVYTKDDLENFLFEIDESAVEWLIEEINDYDRFLSVTALKAGDKVCTYPVQEEALNDEAVKYIYMPADVSKAMHTKLSRYAKKILKDSETEGLFTFKFGVKRNRQVELMYINPGITVGDIATNHYTDLSVYEQLLNLIQGLPIKEGEVIKPSTTIVIKEEDTKNIPKFPYHHYHLDRYNKLPVSLYISESVIKEEKKED</sequence>
<dbReference type="GO" id="GO:0005524">
    <property type="term" value="F:ATP binding"/>
    <property type="evidence" value="ECO:0007669"/>
    <property type="project" value="UniProtKB-UniRule"/>
</dbReference>
<organism evidence="6 7">
    <name type="scientific">Zhenhengia yiwuensis</name>
    <dbReference type="NCBI Taxonomy" id="2763666"/>
    <lineage>
        <taxon>Bacteria</taxon>
        <taxon>Bacillati</taxon>
        <taxon>Bacillota</taxon>
        <taxon>Clostridia</taxon>
        <taxon>Lachnospirales</taxon>
        <taxon>Lachnospiraceae</taxon>
        <taxon>Zhenhengia</taxon>
    </lineage>
</organism>
<keyword evidence="1 4" id="KW-0547">Nucleotide-binding</keyword>
<dbReference type="AlphaFoldDB" id="A0A926EJC9"/>
<dbReference type="InterPro" id="IPR011761">
    <property type="entry name" value="ATP-grasp"/>
</dbReference>
<gene>
    <name evidence="6" type="ORF">H8718_08740</name>
</gene>
<name>A0A926EJC9_9FIRM</name>
<comment type="pathway">
    <text evidence="3">Purine metabolism.</text>
</comment>
<evidence type="ECO:0000256" key="3">
    <source>
        <dbReference type="ARBA" id="ARBA00025704"/>
    </source>
</evidence>
<dbReference type="PANTHER" id="PTHR11609:SF5">
    <property type="entry name" value="PHOSPHORIBOSYLAMINOIMIDAZOLE CARBOXYLASE"/>
    <property type="match status" value="1"/>
</dbReference>
<dbReference type="Proteomes" id="UP000655830">
    <property type="component" value="Unassembled WGS sequence"/>
</dbReference>
<dbReference type="GO" id="GO:0005829">
    <property type="term" value="C:cytosol"/>
    <property type="evidence" value="ECO:0007669"/>
    <property type="project" value="TreeGrafter"/>
</dbReference>
<evidence type="ECO:0000313" key="6">
    <source>
        <dbReference type="EMBL" id="MBC8579615.1"/>
    </source>
</evidence>
<comment type="caution">
    <text evidence="6">The sequence shown here is derived from an EMBL/GenBank/DDBJ whole genome shotgun (WGS) entry which is preliminary data.</text>
</comment>
<proteinExistence type="predicted"/>
<evidence type="ECO:0000259" key="5">
    <source>
        <dbReference type="PROSITE" id="PS50975"/>
    </source>
</evidence>
<evidence type="ECO:0000256" key="2">
    <source>
        <dbReference type="ARBA" id="ARBA00022840"/>
    </source>
</evidence>
<keyword evidence="2 4" id="KW-0067">ATP-binding</keyword>
<feature type="domain" description="ATP-grasp" evidence="5">
    <location>
        <begin position="105"/>
        <end position="290"/>
    </location>
</feature>
<protein>
    <submittedName>
        <fullName evidence="6">ATP-grasp domain-containing protein</fullName>
    </submittedName>
</protein>
<evidence type="ECO:0000256" key="1">
    <source>
        <dbReference type="ARBA" id="ARBA00022741"/>
    </source>
</evidence>
<dbReference type="Pfam" id="PF22660">
    <property type="entry name" value="RS_preATP-grasp-like"/>
    <property type="match status" value="1"/>
</dbReference>
<reference evidence="6" key="1">
    <citation type="submission" date="2020-08" db="EMBL/GenBank/DDBJ databases">
        <title>Genome public.</title>
        <authorList>
            <person name="Liu C."/>
            <person name="Sun Q."/>
        </authorList>
    </citation>
    <scope>NUCLEOTIDE SEQUENCE</scope>
    <source>
        <strain evidence="6">NSJ-12</strain>
    </source>
</reference>
<dbReference type="Gene3D" id="3.30.470.20">
    <property type="entry name" value="ATP-grasp fold, B domain"/>
    <property type="match status" value="1"/>
</dbReference>
<dbReference type="InterPro" id="IPR054350">
    <property type="entry name" value="PurT/PurK_preATP-grasp"/>
</dbReference>
<evidence type="ECO:0000256" key="4">
    <source>
        <dbReference type="PROSITE-ProRule" id="PRU00409"/>
    </source>
</evidence>
<keyword evidence="7" id="KW-1185">Reference proteome</keyword>
<dbReference type="Gene3D" id="3.40.50.20">
    <property type="match status" value="1"/>
</dbReference>
<evidence type="ECO:0000313" key="7">
    <source>
        <dbReference type="Proteomes" id="UP000655830"/>
    </source>
</evidence>